<dbReference type="Pfam" id="PF18075">
    <property type="entry name" value="FtsX_ECD"/>
    <property type="match status" value="2"/>
</dbReference>
<dbReference type="Gene3D" id="3.30.70.3040">
    <property type="match status" value="2"/>
</dbReference>
<evidence type="ECO:0000259" key="1">
    <source>
        <dbReference type="Pfam" id="PF18075"/>
    </source>
</evidence>
<keyword evidence="3" id="KW-1185">Reference proteome</keyword>
<sequence length="304" mass="32200">MVEGVRGARGLWRVALAVLASVVVAGAGLPAPVGAGAAGPGPAVSDQWEIAVFLCTPSSPDCRKRGATEKQKRAVRTILEGLPEVTAVRFVDRATAYASFRQDFAGKKTLLAKVRAKDVPESFHVQVTQGADRGRVRVAVARRPGVGTVVDQAEMHALEQDELASPDVGVYLCTKVSAMPACGSGRGAANGKKTTSKEKKAVVAAIKGTPGVESYSFVDQTTAYQNFVETFADHESLVAVTKVSDIPELYSLTMRSEADWGAAARRLERLSGVSTVYNARCFQTTVKLTGEYGLSHADPENTVC</sequence>
<gene>
    <name evidence="2" type="ORF">GCM10022419_024410</name>
</gene>
<name>A0ABP6VYP9_9ACTN</name>
<proteinExistence type="predicted"/>
<organism evidence="2 3">
    <name type="scientific">Nonomuraea rosea</name>
    <dbReference type="NCBI Taxonomy" id="638574"/>
    <lineage>
        <taxon>Bacteria</taxon>
        <taxon>Bacillati</taxon>
        <taxon>Actinomycetota</taxon>
        <taxon>Actinomycetes</taxon>
        <taxon>Streptosporangiales</taxon>
        <taxon>Streptosporangiaceae</taxon>
        <taxon>Nonomuraea</taxon>
    </lineage>
</organism>
<reference evidence="3" key="1">
    <citation type="journal article" date="2019" name="Int. J. Syst. Evol. Microbiol.">
        <title>The Global Catalogue of Microorganisms (GCM) 10K type strain sequencing project: providing services to taxonomists for standard genome sequencing and annotation.</title>
        <authorList>
            <consortium name="The Broad Institute Genomics Platform"/>
            <consortium name="The Broad Institute Genome Sequencing Center for Infectious Disease"/>
            <person name="Wu L."/>
            <person name="Ma J."/>
        </authorList>
    </citation>
    <scope>NUCLEOTIDE SEQUENCE [LARGE SCALE GENOMIC DNA]</scope>
    <source>
        <strain evidence="3">JCM 17326</strain>
    </source>
</reference>
<feature type="domain" description="FtsX extracellular" evidence="1">
    <location>
        <begin position="168"/>
        <end position="276"/>
    </location>
</feature>
<evidence type="ECO:0000313" key="3">
    <source>
        <dbReference type="Proteomes" id="UP001500630"/>
    </source>
</evidence>
<protein>
    <recommendedName>
        <fullName evidence="1">FtsX extracellular domain-containing protein</fullName>
    </recommendedName>
</protein>
<evidence type="ECO:0000313" key="2">
    <source>
        <dbReference type="EMBL" id="GAA3543371.1"/>
    </source>
</evidence>
<dbReference type="EMBL" id="BAABDQ010000004">
    <property type="protein sequence ID" value="GAA3543371.1"/>
    <property type="molecule type" value="Genomic_DNA"/>
</dbReference>
<feature type="domain" description="FtsX extracellular" evidence="1">
    <location>
        <begin position="49"/>
        <end position="149"/>
    </location>
</feature>
<comment type="caution">
    <text evidence="2">The sequence shown here is derived from an EMBL/GenBank/DDBJ whole genome shotgun (WGS) entry which is preliminary data.</text>
</comment>
<dbReference type="Proteomes" id="UP001500630">
    <property type="component" value="Unassembled WGS sequence"/>
</dbReference>
<dbReference type="InterPro" id="IPR040690">
    <property type="entry name" value="FtsX_ECD"/>
</dbReference>
<accession>A0ABP6VYP9</accession>